<dbReference type="InterPro" id="IPR050300">
    <property type="entry name" value="GDXG_lipolytic_enzyme"/>
</dbReference>
<keyword evidence="4" id="KW-1185">Reference proteome</keyword>
<accession>A0A075U0U9</accession>
<protein>
    <recommendedName>
        <fullName evidence="2">BD-FAE-like domain-containing protein</fullName>
    </recommendedName>
</protein>
<dbReference type="Pfam" id="PF20434">
    <property type="entry name" value="BD-FAE"/>
    <property type="match status" value="1"/>
</dbReference>
<reference evidence="3 4" key="1">
    <citation type="journal article" date="2014" name="Genome Announc.">
        <title>Complete Genome Sequences of Fish Pathogenic Weissella ceti Strains WS74 and WS105.</title>
        <authorList>
            <person name="Figueiredo H.C."/>
            <person name="Leal C.A."/>
            <person name="Dorella F.A."/>
            <person name="Carvalho A.F."/>
            <person name="Soares S.C."/>
            <person name="Pereira F.L."/>
            <person name="Azevedo V.A."/>
        </authorList>
    </citation>
    <scope>NUCLEOTIDE SEQUENCE [LARGE SCALE GENOMIC DNA]</scope>
    <source>
        <strain evidence="3 4">WS74</strain>
    </source>
</reference>
<name>A0A075U0U9_9LACO</name>
<dbReference type="Proteomes" id="UP000029079">
    <property type="component" value="Chromosome"/>
</dbReference>
<dbReference type="SUPFAM" id="SSF53474">
    <property type="entry name" value="alpha/beta-Hydrolases"/>
    <property type="match status" value="1"/>
</dbReference>
<dbReference type="KEGG" id="wci:WS105_1302"/>
<dbReference type="GO" id="GO:0016787">
    <property type="term" value="F:hydrolase activity"/>
    <property type="evidence" value="ECO:0007669"/>
    <property type="project" value="UniProtKB-KW"/>
</dbReference>
<proteinExistence type="predicted"/>
<evidence type="ECO:0000259" key="2">
    <source>
        <dbReference type="Pfam" id="PF20434"/>
    </source>
</evidence>
<dbReference type="STRING" id="759620.WS105_1302"/>
<gene>
    <name evidence="3" type="ORF">WS74_1308</name>
</gene>
<organism evidence="3 4">
    <name type="scientific">Weissella ceti</name>
    <dbReference type="NCBI Taxonomy" id="759620"/>
    <lineage>
        <taxon>Bacteria</taxon>
        <taxon>Bacillati</taxon>
        <taxon>Bacillota</taxon>
        <taxon>Bacilli</taxon>
        <taxon>Lactobacillales</taxon>
        <taxon>Lactobacillaceae</taxon>
        <taxon>Weissella</taxon>
    </lineage>
</organism>
<dbReference type="EMBL" id="CP009223">
    <property type="protein sequence ID" value="AIM63557.1"/>
    <property type="molecule type" value="Genomic_DNA"/>
</dbReference>
<dbReference type="RefSeq" id="WP_009765181.1">
    <property type="nucleotide sequence ID" value="NZ_CP009223.1"/>
</dbReference>
<dbReference type="InterPro" id="IPR029058">
    <property type="entry name" value="AB_hydrolase_fold"/>
</dbReference>
<feature type="domain" description="BD-FAE-like" evidence="2">
    <location>
        <begin position="37"/>
        <end position="254"/>
    </location>
</feature>
<evidence type="ECO:0000256" key="1">
    <source>
        <dbReference type="ARBA" id="ARBA00022801"/>
    </source>
</evidence>
<evidence type="ECO:0000313" key="4">
    <source>
        <dbReference type="Proteomes" id="UP000029079"/>
    </source>
</evidence>
<dbReference type="Gene3D" id="3.40.50.1820">
    <property type="entry name" value="alpha/beta hydrolase"/>
    <property type="match status" value="1"/>
</dbReference>
<evidence type="ECO:0000313" key="3">
    <source>
        <dbReference type="EMBL" id="AIM63557.1"/>
    </source>
</evidence>
<sequence length="300" mass="33187">MTERFIDLKYTHIPAKTEGITRKWLDVPYMDGERHGMDIYLPNTGEGPYPVIIDIYGGGLYRGEKSSMKLDASLKLLREHGYAVVSPNYSMLWQAPYPTQIHEVKAAIRFLRANAAEYQLDMSRVALVGESSGAQLAVTVAATANVDEMMDKTFGAYREESEKVDAVIALYGPYEFDQFEKQFAEEGITSKFPETGTAISFQGQLFGERAPKDVPELVEAYNPATYFAAGMPAILGFAGTADPVVPYHQTVNMMTSARAVLGEDKTPYHLIDGGVHGPANYMTPEWTAVKADFLAQELNQ</sequence>
<keyword evidence="1" id="KW-0378">Hydrolase</keyword>
<dbReference type="KEGG" id="wce:WS08_1237"/>
<dbReference type="PATRIC" id="fig|759620.7.peg.1256"/>
<dbReference type="AlphaFoldDB" id="A0A075U0U9"/>
<dbReference type="OrthoDB" id="9815425at2"/>
<dbReference type="PANTHER" id="PTHR48081:SF13">
    <property type="entry name" value="ALPHA_BETA HYDROLASE"/>
    <property type="match status" value="1"/>
</dbReference>
<dbReference type="KEGG" id="wct:WS74_1308"/>
<reference evidence="4" key="2">
    <citation type="submission" date="2014-08" db="EMBL/GenBank/DDBJ databases">
        <title>Complete genome of Weissella ceti strain WS74 isolated from diseased rainbow trout in Brazil.</title>
        <authorList>
            <person name="Figueiredo H.C.P."/>
            <person name="Leal C.A.G."/>
            <person name="Pereira F.L."/>
            <person name="Soares S.C."/>
            <person name="Dorella F.A."/>
            <person name="Carvalho A.F."/>
            <person name="Azevedo V.A.C."/>
        </authorList>
    </citation>
    <scope>NUCLEOTIDE SEQUENCE [LARGE SCALE GENOMIC DNA]</scope>
    <source>
        <strain evidence="4">WS74</strain>
    </source>
</reference>
<dbReference type="PANTHER" id="PTHR48081">
    <property type="entry name" value="AB HYDROLASE SUPERFAMILY PROTEIN C4A8.06C"/>
    <property type="match status" value="1"/>
</dbReference>
<dbReference type="InterPro" id="IPR049492">
    <property type="entry name" value="BD-FAE-like_dom"/>
</dbReference>